<keyword evidence="1 5" id="KW-0489">Methyltransferase</keyword>
<evidence type="ECO:0000256" key="3">
    <source>
        <dbReference type="ARBA" id="ARBA00022691"/>
    </source>
</evidence>
<reference evidence="5" key="2">
    <citation type="journal article" date="2024" name="Environ. Microbiol.">
        <title>Genome analysis and description of Tunturibacter gen. nov. expands the diversity of Terriglobia in tundra soils.</title>
        <authorList>
            <person name="Messyasz A."/>
            <person name="Mannisto M.K."/>
            <person name="Kerkhof L.J."/>
            <person name="Haggblom M.M."/>
        </authorList>
    </citation>
    <scope>NUCLEOTIDE SEQUENCE</scope>
    <source>
        <strain evidence="5">X5P6</strain>
    </source>
</reference>
<dbReference type="AlphaFoldDB" id="A0AAU7ZQL3"/>
<evidence type="ECO:0000259" key="4">
    <source>
        <dbReference type="Pfam" id="PF13649"/>
    </source>
</evidence>
<evidence type="ECO:0000256" key="2">
    <source>
        <dbReference type="ARBA" id="ARBA00022679"/>
    </source>
</evidence>
<protein>
    <submittedName>
        <fullName evidence="5">Methyltransferase domain-containing protein</fullName>
    </submittedName>
</protein>
<dbReference type="KEGG" id="tpsc:RBB77_23005"/>
<keyword evidence="3" id="KW-0949">S-adenosyl-L-methionine</keyword>
<dbReference type="PANTHER" id="PTHR43464:SF19">
    <property type="entry name" value="UBIQUINONE BIOSYNTHESIS O-METHYLTRANSFERASE, MITOCHONDRIAL"/>
    <property type="match status" value="1"/>
</dbReference>
<dbReference type="CDD" id="cd02440">
    <property type="entry name" value="AdoMet_MTases"/>
    <property type="match status" value="1"/>
</dbReference>
<proteinExistence type="predicted"/>
<accession>A0AAU7ZQL3</accession>
<dbReference type="Gene3D" id="3.40.50.150">
    <property type="entry name" value="Vaccinia Virus protein VP39"/>
    <property type="match status" value="1"/>
</dbReference>
<feature type="domain" description="Methyltransferase" evidence="4">
    <location>
        <begin position="102"/>
        <end position="196"/>
    </location>
</feature>
<dbReference type="InterPro" id="IPR041698">
    <property type="entry name" value="Methyltransf_25"/>
</dbReference>
<organism evidence="5">
    <name type="scientific">Tunturiibacter psychrotolerans</name>
    <dbReference type="NCBI Taxonomy" id="3069686"/>
    <lineage>
        <taxon>Bacteria</taxon>
        <taxon>Pseudomonadati</taxon>
        <taxon>Acidobacteriota</taxon>
        <taxon>Terriglobia</taxon>
        <taxon>Terriglobales</taxon>
        <taxon>Acidobacteriaceae</taxon>
        <taxon>Tunturiibacter</taxon>
    </lineage>
</organism>
<dbReference type="PANTHER" id="PTHR43464">
    <property type="entry name" value="METHYLTRANSFERASE"/>
    <property type="match status" value="1"/>
</dbReference>
<evidence type="ECO:0000256" key="1">
    <source>
        <dbReference type="ARBA" id="ARBA00022603"/>
    </source>
</evidence>
<dbReference type="GO" id="GO:0008168">
    <property type="term" value="F:methyltransferase activity"/>
    <property type="evidence" value="ECO:0007669"/>
    <property type="project" value="UniProtKB-KW"/>
</dbReference>
<dbReference type="GO" id="GO:0032259">
    <property type="term" value="P:methylation"/>
    <property type="evidence" value="ECO:0007669"/>
    <property type="project" value="UniProtKB-KW"/>
</dbReference>
<dbReference type="Pfam" id="PF13649">
    <property type="entry name" value="Methyltransf_25"/>
    <property type="match status" value="1"/>
</dbReference>
<gene>
    <name evidence="5" type="ORF">RBB77_23005</name>
</gene>
<dbReference type="SUPFAM" id="SSF53335">
    <property type="entry name" value="S-adenosyl-L-methionine-dependent methyltransferases"/>
    <property type="match status" value="1"/>
</dbReference>
<dbReference type="InterPro" id="IPR029063">
    <property type="entry name" value="SAM-dependent_MTases_sf"/>
</dbReference>
<dbReference type="RefSeq" id="WP_353064091.1">
    <property type="nucleotide sequence ID" value="NZ_CP132942.1"/>
</dbReference>
<evidence type="ECO:0000313" key="5">
    <source>
        <dbReference type="EMBL" id="XCB33251.1"/>
    </source>
</evidence>
<keyword evidence="2" id="KW-0808">Transferase</keyword>
<sequence length="275" mass="30723">MPTTSISSPEISSQDILDGSSEVLSAHPLSTFPSPGFADGLDFSRRANLIELMDMPCSYEELRACLHDIARVNRLTLAQRPTLGWLEELVSAGPALSAPLRIVDVGCGYGDTLRKIDRWATKRGVPVRLTGIDLNPDAIRAARESTPSSQQIEWLVGDALADHTNGPIDVVICSLLTHHLTNSQIVLFLRWMEQTARRGWFIDDLHRKPMPYHLFRLWARVADWHPFVKNDGPVSIRRSFVAEDWQGLCAAAEISDESVSIREHRPARLCVGRVK</sequence>
<name>A0AAU7ZQL3_9BACT</name>
<reference evidence="5" key="1">
    <citation type="submission" date="2023-08" db="EMBL/GenBank/DDBJ databases">
        <authorList>
            <person name="Messyasz A."/>
            <person name="Mannisto M.K."/>
            <person name="Kerkhof L.J."/>
            <person name="Haggblom M."/>
        </authorList>
    </citation>
    <scope>NUCLEOTIDE SEQUENCE</scope>
    <source>
        <strain evidence="5">X5P6</strain>
    </source>
</reference>
<dbReference type="EMBL" id="CP132942">
    <property type="protein sequence ID" value="XCB33251.1"/>
    <property type="molecule type" value="Genomic_DNA"/>
</dbReference>